<feature type="signal peptide" evidence="2">
    <location>
        <begin position="1"/>
        <end position="21"/>
    </location>
</feature>
<feature type="chain" id="PRO_5021902832" evidence="2">
    <location>
        <begin position="22"/>
        <end position="111"/>
    </location>
</feature>
<gene>
    <name evidence="3" type="ORF">L613_002400000040</name>
</gene>
<accession>A0A562DLD5</accession>
<evidence type="ECO:0000256" key="1">
    <source>
        <dbReference type="SAM" id="MobiDB-lite"/>
    </source>
</evidence>
<keyword evidence="4" id="KW-1185">Reference proteome</keyword>
<name>A0A562DLD5_9GAMM</name>
<feature type="compositionally biased region" description="Low complexity" evidence="1">
    <location>
        <begin position="90"/>
        <end position="111"/>
    </location>
</feature>
<evidence type="ECO:0000256" key="2">
    <source>
        <dbReference type="SAM" id="SignalP"/>
    </source>
</evidence>
<protein>
    <submittedName>
        <fullName evidence="3">Uncharacterized protein</fullName>
    </submittedName>
</protein>
<reference evidence="3 4" key="1">
    <citation type="submission" date="2019-07" db="EMBL/GenBank/DDBJ databases">
        <title>Genome sequencing of lignin-degrading bacterial isolates.</title>
        <authorList>
            <person name="Gladden J."/>
        </authorList>
    </citation>
    <scope>NUCLEOTIDE SEQUENCE [LARGE SCALE GENOMIC DNA]</scope>
    <source>
        <strain evidence="3 4">J19</strain>
    </source>
</reference>
<keyword evidence="2" id="KW-0732">Signal</keyword>
<dbReference type="Proteomes" id="UP000321583">
    <property type="component" value="Unassembled WGS sequence"/>
</dbReference>
<sequence>MRKLIAAGLFGLTLVSAAAMAADGCANAQQSGEKGCEAAANASDPAAYKPQTEYDNTPWRFDMSQNGKRMTADEFDAWMKARGVRVAKGAPAPAATASAPATESAAAPTKD</sequence>
<dbReference type="OrthoDB" id="5966769at2"/>
<feature type="region of interest" description="Disordered" evidence="1">
    <location>
        <begin position="89"/>
        <end position="111"/>
    </location>
</feature>
<organism evidence="3 4">
    <name type="scientific">Pseudoxanthomonas taiwanensis J19</name>
    <dbReference type="NCBI Taxonomy" id="935569"/>
    <lineage>
        <taxon>Bacteria</taxon>
        <taxon>Pseudomonadati</taxon>
        <taxon>Pseudomonadota</taxon>
        <taxon>Gammaproteobacteria</taxon>
        <taxon>Lysobacterales</taxon>
        <taxon>Lysobacteraceae</taxon>
        <taxon>Pseudoxanthomonas</taxon>
    </lineage>
</organism>
<evidence type="ECO:0000313" key="4">
    <source>
        <dbReference type="Proteomes" id="UP000321583"/>
    </source>
</evidence>
<evidence type="ECO:0000313" key="3">
    <source>
        <dbReference type="EMBL" id="TWH10488.1"/>
    </source>
</evidence>
<dbReference type="EMBL" id="VLJS01000052">
    <property type="protein sequence ID" value="TWH10488.1"/>
    <property type="molecule type" value="Genomic_DNA"/>
</dbReference>
<dbReference type="AlphaFoldDB" id="A0A562DLD5"/>
<proteinExistence type="predicted"/>
<comment type="caution">
    <text evidence="3">The sequence shown here is derived from an EMBL/GenBank/DDBJ whole genome shotgun (WGS) entry which is preliminary data.</text>
</comment>